<dbReference type="Proteomes" id="UP000030746">
    <property type="component" value="Unassembled WGS sequence"/>
</dbReference>
<evidence type="ECO:0000313" key="1">
    <source>
        <dbReference type="EMBL" id="ESO93172.1"/>
    </source>
</evidence>
<dbReference type="CTD" id="20243277"/>
<sequence length="227" mass="25044">MGLNISKTSQWALQAGGIAPLKVLGEIHTTLSYDNKPLRLDALVVDELDVDVLAGTSFMSCNDISVRPSTREISLHGIVVYQYGDIKSCKDSSTIRRTQAYVLRTSSQTVVWPGDFLEVCLRPELQKDQYVAIETRTDTSSSPHTKLSRTWPQSNILPTVAGKVRIPNLSTEPHCIRRNSHFCQVQSVTSVPTNPVEITLATQSHTTKVITNSQAVRLNPDSILTPC</sequence>
<dbReference type="OrthoDB" id="10058380at2759"/>
<accession>V4A8T6</accession>
<dbReference type="AlphaFoldDB" id="V4A8T6"/>
<dbReference type="KEGG" id="lgi:LOTGIDRAFT_175607"/>
<name>V4A8T6_LOTGI</name>
<keyword evidence="2" id="KW-1185">Reference proteome</keyword>
<organism evidence="1 2">
    <name type="scientific">Lottia gigantea</name>
    <name type="common">Giant owl limpet</name>
    <dbReference type="NCBI Taxonomy" id="225164"/>
    <lineage>
        <taxon>Eukaryota</taxon>
        <taxon>Metazoa</taxon>
        <taxon>Spiralia</taxon>
        <taxon>Lophotrochozoa</taxon>
        <taxon>Mollusca</taxon>
        <taxon>Gastropoda</taxon>
        <taxon>Patellogastropoda</taxon>
        <taxon>Lottioidea</taxon>
        <taxon>Lottiidae</taxon>
        <taxon>Lottia</taxon>
    </lineage>
</organism>
<evidence type="ECO:0000313" key="2">
    <source>
        <dbReference type="Proteomes" id="UP000030746"/>
    </source>
</evidence>
<dbReference type="HOGENOM" id="CLU_1220885_0_0_1"/>
<protein>
    <submittedName>
        <fullName evidence="1">Uncharacterized protein</fullName>
    </submittedName>
</protein>
<gene>
    <name evidence="1" type="ORF">LOTGIDRAFT_175607</name>
</gene>
<dbReference type="GeneID" id="20243277"/>
<dbReference type="EMBL" id="KB201961">
    <property type="protein sequence ID" value="ESO93172.1"/>
    <property type="molecule type" value="Genomic_DNA"/>
</dbReference>
<dbReference type="RefSeq" id="XP_009056145.1">
    <property type="nucleotide sequence ID" value="XM_009057897.1"/>
</dbReference>
<reference evidence="1 2" key="1">
    <citation type="journal article" date="2013" name="Nature">
        <title>Insights into bilaterian evolution from three spiralian genomes.</title>
        <authorList>
            <person name="Simakov O."/>
            <person name="Marletaz F."/>
            <person name="Cho S.J."/>
            <person name="Edsinger-Gonzales E."/>
            <person name="Havlak P."/>
            <person name="Hellsten U."/>
            <person name="Kuo D.H."/>
            <person name="Larsson T."/>
            <person name="Lv J."/>
            <person name="Arendt D."/>
            <person name="Savage R."/>
            <person name="Osoegawa K."/>
            <person name="de Jong P."/>
            <person name="Grimwood J."/>
            <person name="Chapman J.A."/>
            <person name="Shapiro H."/>
            <person name="Aerts A."/>
            <person name="Otillar R.P."/>
            <person name="Terry A.Y."/>
            <person name="Boore J.L."/>
            <person name="Grigoriev I.V."/>
            <person name="Lindberg D.R."/>
            <person name="Seaver E.C."/>
            <person name="Weisblat D.A."/>
            <person name="Putnam N.H."/>
            <person name="Rokhsar D.S."/>
        </authorList>
    </citation>
    <scope>NUCLEOTIDE SEQUENCE [LARGE SCALE GENOMIC DNA]</scope>
</reference>
<proteinExistence type="predicted"/>